<evidence type="ECO:0000313" key="1">
    <source>
        <dbReference type="EMBL" id="CAA0838681.1"/>
    </source>
</evidence>
<proteinExistence type="predicted"/>
<feature type="non-terminal residue" evidence="1">
    <location>
        <position position="207"/>
    </location>
</feature>
<name>A0A9N7NY34_STRHE</name>
<keyword evidence="2" id="KW-1185">Reference proteome</keyword>
<dbReference type="Proteomes" id="UP001153555">
    <property type="component" value="Unassembled WGS sequence"/>
</dbReference>
<sequence length="207" mass="23895">QKKKRYNDKHKLTVILNTNKNIDQFQKTYTQSIEKHILGQKKNIDQFQKNTPECHYSINNLKCWDIGDPSYRCLHCGAIFWYAERLGKPSKPTVPKYSICCNHGFIELPPVYIPPPFMCELIFGTSPRSKHFQENSRSYNNMFCFTSMGGKIDNNINNGSGPPVFRLHGQNYHLMGSLLPDHAATPKFAQLYIYDTENKISNRLSSV</sequence>
<comment type="caution">
    <text evidence="1">The sequence shown here is derived from an EMBL/GenBank/DDBJ whole genome shotgun (WGS) entry which is preliminary data.</text>
</comment>
<protein>
    <submittedName>
        <fullName evidence="1">Uncharacterized protein</fullName>
    </submittedName>
</protein>
<dbReference type="PANTHER" id="PTHR45786:SF74">
    <property type="entry name" value="ATP-DEPENDENT DNA HELICASE"/>
    <property type="match status" value="1"/>
</dbReference>
<organism evidence="1 2">
    <name type="scientific">Striga hermonthica</name>
    <name type="common">Purple witchweed</name>
    <name type="synonym">Buchnera hermonthica</name>
    <dbReference type="NCBI Taxonomy" id="68872"/>
    <lineage>
        <taxon>Eukaryota</taxon>
        <taxon>Viridiplantae</taxon>
        <taxon>Streptophyta</taxon>
        <taxon>Embryophyta</taxon>
        <taxon>Tracheophyta</taxon>
        <taxon>Spermatophyta</taxon>
        <taxon>Magnoliopsida</taxon>
        <taxon>eudicotyledons</taxon>
        <taxon>Gunneridae</taxon>
        <taxon>Pentapetalae</taxon>
        <taxon>asterids</taxon>
        <taxon>lamiids</taxon>
        <taxon>Lamiales</taxon>
        <taxon>Orobanchaceae</taxon>
        <taxon>Buchnereae</taxon>
        <taxon>Striga</taxon>
    </lineage>
</organism>
<feature type="non-terminal residue" evidence="1">
    <location>
        <position position="1"/>
    </location>
</feature>
<accession>A0A9N7NY34</accession>
<reference evidence="1" key="1">
    <citation type="submission" date="2019-12" db="EMBL/GenBank/DDBJ databases">
        <authorList>
            <person name="Scholes J."/>
        </authorList>
    </citation>
    <scope>NUCLEOTIDE SEQUENCE</scope>
</reference>
<dbReference type="OrthoDB" id="911761at2759"/>
<gene>
    <name evidence="1" type="ORF">SHERM_05259</name>
</gene>
<evidence type="ECO:0000313" key="2">
    <source>
        <dbReference type="Proteomes" id="UP001153555"/>
    </source>
</evidence>
<dbReference type="PANTHER" id="PTHR45786">
    <property type="entry name" value="DNA BINDING PROTEIN-LIKE"/>
    <property type="match status" value="1"/>
</dbReference>
<dbReference type="EMBL" id="CACSLK010031421">
    <property type="protein sequence ID" value="CAA0838681.1"/>
    <property type="molecule type" value="Genomic_DNA"/>
</dbReference>
<dbReference type="AlphaFoldDB" id="A0A9N7NY34"/>